<evidence type="ECO:0000313" key="3">
    <source>
        <dbReference type="EMBL" id="KAK9169765.1"/>
    </source>
</evidence>
<dbReference type="Proteomes" id="UP001420932">
    <property type="component" value="Unassembled WGS sequence"/>
</dbReference>
<dbReference type="InterPro" id="IPR046848">
    <property type="entry name" value="E_motif"/>
</dbReference>
<dbReference type="Pfam" id="PF01535">
    <property type="entry name" value="PPR"/>
    <property type="match status" value="3"/>
</dbReference>
<dbReference type="PROSITE" id="PS51375">
    <property type="entry name" value="PPR"/>
    <property type="match status" value="5"/>
</dbReference>
<sequence>MKANRDWDLETMIEAKKLHAQIITKGLQHQETYLRKLITSILAISNNNSNYDIKLINYARIVFDHVGSPSTFTYNTMIKAYSTSPYPRQALHIYSQMHKLGIPPDNYTFPFLLKACASLLDLRKGEETHCRVIKHGLGYDVYVHNSLIHFYGCIGRIDIAYKIFDETGIRDIASWTTLVTCSANIGSLELARETFEKMPERTAVSFSAMVTAYVRHGRFKEALNMFRDLQVAGVEPNDSTIMGVLCSCANLGALDTGRWIHSYVKKQKGTSFDVRITTALIDMYFKCGSVSNAVDVFAGAKEKNVAVWTAMIHGMSTHGLGYKSVELFEDMVRLGIKPNVVTFVALLSGCTHAGLVDKGLRYYKKMKSEFGIAPTIEHYGCVVDLLGRAGLIREAVEFINQMPMQANAAVLGSLLNACRVHRNVEIGEFIMRLLIKEEPLNGALYMSLLSLYGEACRWDDVKKVKGEMKKVGCRKIPGCSLIEVNGVCYEFISGDKSYQAISELCLRLALLGTAIEEECNERFF</sequence>
<feature type="repeat" description="PPR" evidence="2">
    <location>
        <begin position="70"/>
        <end position="104"/>
    </location>
</feature>
<dbReference type="NCBIfam" id="TIGR00756">
    <property type="entry name" value="PPR"/>
    <property type="match status" value="5"/>
</dbReference>
<feature type="repeat" description="PPR" evidence="2">
    <location>
        <begin position="304"/>
        <end position="338"/>
    </location>
</feature>
<evidence type="ECO:0000313" key="4">
    <source>
        <dbReference type="Proteomes" id="UP001420932"/>
    </source>
</evidence>
<dbReference type="Gene3D" id="1.25.40.10">
    <property type="entry name" value="Tetratricopeptide repeat domain"/>
    <property type="match status" value="3"/>
</dbReference>
<dbReference type="Pfam" id="PF13041">
    <property type="entry name" value="PPR_2"/>
    <property type="match status" value="3"/>
</dbReference>
<dbReference type="FunFam" id="1.25.40.10:FF:000184">
    <property type="entry name" value="Pentatricopeptide repeat-containing protein, chloroplastic"/>
    <property type="match status" value="1"/>
</dbReference>
<dbReference type="FunFam" id="1.25.40.10:FF:000348">
    <property type="entry name" value="Pentatricopeptide repeat-containing protein chloroplastic"/>
    <property type="match status" value="1"/>
</dbReference>
<dbReference type="InterPro" id="IPR002885">
    <property type="entry name" value="PPR_rpt"/>
</dbReference>
<dbReference type="GO" id="GO:0009451">
    <property type="term" value="P:RNA modification"/>
    <property type="evidence" value="ECO:0007669"/>
    <property type="project" value="InterPro"/>
</dbReference>
<gene>
    <name evidence="3" type="ORF">Syun_001905</name>
</gene>
<dbReference type="PANTHER" id="PTHR47926">
    <property type="entry name" value="PENTATRICOPEPTIDE REPEAT-CONTAINING PROTEIN"/>
    <property type="match status" value="1"/>
</dbReference>
<evidence type="ECO:0008006" key="5">
    <source>
        <dbReference type="Google" id="ProtNLM"/>
    </source>
</evidence>
<dbReference type="InterPro" id="IPR011990">
    <property type="entry name" value="TPR-like_helical_dom_sf"/>
</dbReference>
<dbReference type="InterPro" id="IPR046960">
    <property type="entry name" value="PPR_At4g14850-like_plant"/>
</dbReference>
<comment type="caution">
    <text evidence="3">The sequence shown here is derived from an EMBL/GenBank/DDBJ whole genome shotgun (WGS) entry which is preliminary data.</text>
</comment>
<keyword evidence="1" id="KW-0677">Repeat</keyword>
<evidence type="ECO:0000256" key="2">
    <source>
        <dbReference type="PROSITE-ProRule" id="PRU00708"/>
    </source>
</evidence>
<feature type="repeat" description="PPR" evidence="2">
    <location>
        <begin position="441"/>
        <end position="475"/>
    </location>
</feature>
<dbReference type="GO" id="GO:0003723">
    <property type="term" value="F:RNA binding"/>
    <property type="evidence" value="ECO:0007669"/>
    <property type="project" value="InterPro"/>
</dbReference>
<reference evidence="3 4" key="1">
    <citation type="submission" date="2024-01" db="EMBL/GenBank/DDBJ databases">
        <title>Genome assemblies of Stephania.</title>
        <authorList>
            <person name="Yang L."/>
        </authorList>
    </citation>
    <scope>NUCLEOTIDE SEQUENCE [LARGE SCALE GENOMIC DNA]</scope>
    <source>
        <strain evidence="3">YNDBR</strain>
        <tissue evidence="3">Leaf</tissue>
    </source>
</reference>
<protein>
    <recommendedName>
        <fullName evidence="5">Pentatricopeptide repeat-containing protein</fullName>
    </recommendedName>
</protein>
<dbReference type="AlphaFoldDB" id="A0AAP0Q6Y1"/>
<proteinExistence type="predicted"/>
<dbReference type="EMBL" id="JBBNAF010000001">
    <property type="protein sequence ID" value="KAK9169765.1"/>
    <property type="molecule type" value="Genomic_DNA"/>
</dbReference>
<organism evidence="3 4">
    <name type="scientific">Stephania yunnanensis</name>
    <dbReference type="NCBI Taxonomy" id="152371"/>
    <lineage>
        <taxon>Eukaryota</taxon>
        <taxon>Viridiplantae</taxon>
        <taxon>Streptophyta</taxon>
        <taxon>Embryophyta</taxon>
        <taxon>Tracheophyta</taxon>
        <taxon>Spermatophyta</taxon>
        <taxon>Magnoliopsida</taxon>
        <taxon>Ranunculales</taxon>
        <taxon>Menispermaceae</taxon>
        <taxon>Menispermoideae</taxon>
        <taxon>Cissampelideae</taxon>
        <taxon>Stephania</taxon>
    </lineage>
</organism>
<keyword evidence="4" id="KW-1185">Reference proteome</keyword>
<feature type="repeat" description="PPR" evidence="2">
    <location>
        <begin position="339"/>
        <end position="369"/>
    </location>
</feature>
<dbReference type="Pfam" id="PF20431">
    <property type="entry name" value="E_motif"/>
    <property type="match status" value="1"/>
</dbReference>
<name>A0AAP0Q6Y1_9MAGN</name>
<dbReference type="PANTHER" id="PTHR47926:SF537">
    <property type="entry name" value="PENTACOTRIPEPTIDE-REPEAT REGION OF PRORP DOMAIN-CONTAINING PROTEIN"/>
    <property type="match status" value="1"/>
</dbReference>
<accession>A0AAP0Q6Y1</accession>
<evidence type="ECO:0000256" key="1">
    <source>
        <dbReference type="ARBA" id="ARBA00022737"/>
    </source>
</evidence>
<feature type="repeat" description="PPR" evidence="2">
    <location>
        <begin position="202"/>
        <end position="236"/>
    </location>
</feature>